<dbReference type="Proteomes" id="UP000299102">
    <property type="component" value="Unassembled WGS sequence"/>
</dbReference>
<dbReference type="AlphaFoldDB" id="A0A4C1V8S3"/>
<sequence length="180" mass="21103">MEVDQTKISKNKASVTPMSKDSESETDFVSYSLESNDEGFTRIQNQKARKSWLHATYGRGFVWRLDKKPKASTSTSTVAPYRRPPSHRQIKPLLPRVPSIWTGRQTPRTLLRHKKLRPPRLQNHRSLRPLTKRRQWPPWSRSTRMMSSRLPPLKNSNDLHPYFFMIRDARATERTPNRAG</sequence>
<reference evidence="2 3" key="1">
    <citation type="journal article" date="2019" name="Commun. Biol.">
        <title>The bagworm genome reveals a unique fibroin gene that provides high tensile strength.</title>
        <authorList>
            <person name="Kono N."/>
            <person name="Nakamura H."/>
            <person name="Ohtoshi R."/>
            <person name="Tomita M."/>
            <person name="Numata K."/>
            <person name="Arakawa K."/>
        </authorList>
    </citation>
    <scope>NUCLEOTIDE SEQUENCE [LARGE SCALE GENOMIC DNA]</scope>
</reference>
<feature type="region of interest" description="Disordered" evidence="1">
    <location>
        <begin position="1"/>
        <end position="27"/>
    </location>
</feature>
<accession>A0A4C1V8S3</accession>
<feature type="compositionally biased region" description="Polar residues" evidence="1">
    <location>
        <begin position="8"/>
        <end position="19"/>
    </location>
</feature>
<name>A0A4C1V8S3_EUMVA</name>
<comment type="caution">
    <text evidence="2">The sequence shown here is derived from an EMBL/GenBank/DDBJ whole genome shotgun (WGS) entry which is preliminary data.</text>
</comment>
<keyword evidence="3" id="KW-1185">Reference proteome</keyword>
<protein>
    <submittedName>
        <fullName evidence="2">Uncharacterized protein</fullName>
    </submittedName>
</protein>
<evidence type="ECO:0000256" key="1">
    <source>
        <dbReference type="SAM" id="MobiDB-lite"/>
    </source>
</evidence>
<gene>
    <name evidence="2" type="ORF">EVAR_19482_1</name>
</gene>
<proteinExistence type="predicted"/>
<organism evidence="2 3">
    <name type="scientific">Eumeta variegata</name>
    <name type="common">Bagworm moth</name>
    <name type="synonym">Eumeta japonica</name>
    <dbReference type="NCBI Taxonomy" id="151549"/>
    <lineage>
        <taxon>Eukaryota</taxon>
        <taxon>Metazoa</taxon>
        <taxon>Ecdysozoa</taxon>
        <taxon>Arthropoda</taxon>
        <taxon>Hexapoda</taxon>
        <taxon>Insecta</taxon>
        <taxon>Pterygota</taxon>
        <taxon>Neoptera</taxon>
        <taxon>Endopterygota</taxon>
        <taxon>Lepidoptera</taxon>
        <taxon>Glossata</taxon>
        <taxon>Ditrysia</taxon>
        <taxon>Tineoidea</taxon>
        <taxon>Psychidae</taxon>
        <taxon>Oiketicinae</taxon>
        <taxon>Eumeta</taxon>
    </lineage>
</organism>
<evidence type="ECO:0000313" key="3">
    <source>
        <dbReference type="Proteomes" id="UP000299102"/>
    </source>
</evidence>
<evidence type="ECO:0000313" key="2">
    <source>
        <dbReference type="EMBL" id="GBP35261.1"/>
    </source>
</evidence>
<dbReference type="EMBL" id="BGZK01000301">
    <property type="protein sequence ID" value="GBP35261.1"/>
    <property type="molecule type" value="Genomic_DNA"/>
</dbReference>